<dbReference type="GO" id="GO:0002132">
    <property type="term" value="P:wobble position uridine ribose methylation"/>
    <property type="evidence" value="ECO:0007669"/>
    <property type="project" value="TreeGrafter"/>
</dbReference>
<dbReference type="EMBL" id="BMDX01000026">
    <property type="protein sequence ID" value="GGA89042.1"/>
    <property type="molecule type" value="Genomic_DNA"/>
</dbReference>
<feature type="binding site" evidence="6 7">
    <location>
        <position position="133"/>
    </location>
    <ligand>
        <name>S-adenosyl-L-methionine</name>
        <dbReference type="ChEBI" id="CHEBI:59789"/>
    </ligand>
</feature>
<keyword evidence="5 6" id="KW-0819">tRNA processing</keyword>
<evidence type="ECO:0000256" key="2">
    <source>
        <dbReference type="ARBA" id="ARBA00022603"/>
    </source>
</evidence>
<keyword evidence="4 6" id="KW-0949">S-adenosyl-L-methionine</keyword>
<feature type="domain" description="tRNA/rRNA methyltransferase SpoU type" evidence="8">
    <location>
        <begin position="13"/>
        <end position="153"/>
    </location>
</feature>
<dbReference type="InterPro" id="IPR029028">
    <property type="entry name" value="Alpha/beta_knot_MTases"/>
</dbReference>
<evidence type="ECO:0000256" key="3">
    <source>
        <dbReference type="ARBA" id="ARBA00022679"/>
    </source>
</evidence>
<gene>
    <name evidence="6 9" type="primary">trmL</name>
    <name evidence="9" type="ORF">GCM10011369_34000</name>
</gene>
<dbReference type="GO" id="GO:0008175">
    <property type="term" value="F:tRNA methyltransferase activity"/>
    <property type="evidence" value="ECO:0007669"/>
    <property type="project" value="UniProtKB-UniRule"/>
</dbReference>
<evidence type="ECO:0000256" key="7">
    <source>
        <dbReference type="PIRSR" id="PIRSR029256-1"/>
    </source>
</evidence>
<dbReference type="GO" id="GO:0008757">
    <property type="term" value="F:S-adenosylmethionine-dependent methyltransferase activity"/>
    <property type="evidence" value="ECO:0007669"/>
    <property type="project" value="UniProtKB-UniRule"/>
</dbReference>
<feature type="binding site" evidence="6 7">
    <location>
        <position position="89"/>
    </location>
    <ligand>
        <name>S-adenosyl-L-methionine</name>
        <dbReference type="ChEBI" id="CHEBI:59789"/>
    </ligand>
</feature>
<dbReference type="SUPFAM" id="SSF75217">
    <property type="entry name" value="alpha/beta knot"/>
    <property type="match status" value="1"/>
</dbReference>
<comment type="catalytic activity">
    <reaction evidence="6">
        <text>5-carboxymethylaminomethyluridine(34) in tRNA(Leu) + S-adenosyl-L-methionine = 5-carboxymethylaminomethyl-2'-O-methyluridine(34) in tRNA(Leu) + S-adenosyl-L-homocysteine + H(+)</text>
        <dbReference type="Rhea" id="RHEA:43088"/>
        <dbReference type="Rhea" id="RHEA-COMP:10333"/>
        <dbReference type="Rhea" id="RHEA-COMP:10334"/>
        <dbReference type="ChEBI" id="CHEBI:15378"/>
        <dbReference type="ChEBI" id="CHEBI:57856"/>
        <dbReference type="ChEBI" id="CHEBI:59789"/>
        <dbReference type="ChEBI" id="CHEBI:74508"/>
        <dbReference type="ChEBI" id="CHEBI:74511"/>
        <dbReference type="EC" id="2.1.1.207"/>
    </reaction>
</comment>
<keyword evidence="1 6" id="KW-0963">Cytoplasm</keyword>
<dbReference type="FunFam" id="3.40.1280.10:FF:000002">
    <property type="entry name" value="Peptidylprolyl isomerase"/>
    <property type="match status" value="1"/>
</dbReference>
<comment type="subunit">
    <text evidence="6">Homodimer.</text>
</comment>
<dbReference type="InterPro" id="IPR001537">
    <property type="entry name" value="SpoU_MeTrfase"/>
</dbReference>
<proteinExistence type="inferred from homology"/>
<comment type="function">
    <text evidence="6">Methylates the ribose at the nucleotide 34 wobble position in the two leucyl isoacceptors tRNA(Leu)(CmAA) and tRNA(Leu)(cmnm5UmAA). Catalyzes the methyl transfer from S-adenosyl-L-methionine to the 2'-OH of the wobble nucleotide.</text>
</comment>
<feature type="binding site" evidence="6 7">
    <location>
        <position position="141"/>
    </location>
    <ligand>
        <name>S-adenosyl-L-methionine</name>
        <dbReference type="ChEBI" id="CHEBI:59789"/>
    </ligand>
</feature>
<dbReference type="Pfam" id="PF00588">
    <property type="entry name" value="SpoU_methylase"/>
    <property type="match status" value="1"/>
</dbReference>
<sequence>MARLHYWPELDMFHIALHEPQIAPNTGNIIRLAANCGAQLHLIEPFGFDLEEKKLRRAGLDYHDLARVSRYPNFDTFAEAMAGRRMFALTTKGSRPHTEPTYQADDVLLFGSETTGLPDSIRNGFSPDHRIRIPMMADARSLNLSNAVAIVSYEAWRQMDFAGAVSQ</sequence>
<accession>A0A8J2U9M9</accession>
<comment type="caution">
    <text evidence="9">The sequence shown here is derived from an EMBL/GenBank/DDBJ whole genome shotgun (WGS) entry which is preliminary data.</text>
</comment>
<dbReference type="GO" id="GO:0002131">
    <property type="term" value="P:wobble position cytosine ribose methylation"/>
    <property type="evidence" value="ECO:0007669"/>
    <property type="project" value="TreeGrafter"/>
</dbReference>
<keyword evidence="3 6" id="KW-0808">Transferase</keyword>
<organism evidence="9 10">
    <name type="scientific">Neiella marina</name>
    <dbReference type="NCBI Taxonomy" id="508461"/>
    <lineage>
        <taxon>Bacteria</taxon>
        <taxon>Pseudomonadati</taxon>
        <taxon>Pseudomonadota</taxon>
        <taxon>Gammaproteobacteria</taxon>
        <taxon>Alteromonadales</taxon>
        <taxon>Echinimonadaceae</taxon>
        <taxon>Neiella</taxon>
    </lineage>
</organism>
<dbReference type="AlphaFoldDB" id="A0A8J2U9M9"/>
<dbReference type="EC" id="2.1.1.207" evidence="6"/>
<protein>
    <recommendedName>
        <fullName evidence="6">tRNA (cytidine(34)-2'-O)-methyltransferase</fullName>
        <ecNumber evidence="6">2.1.1.207</ecNumber>
    </recommendedName>
    <alternativeName>
        <fullName evidence="6">tRNA (cytidine/uridine-2'-O-)-methyltransferase TrmL</fullName>
    </alternativeName>
</protein>
<comment type="catalytic activity">
    <reaction evidence="6">
        <text>cytidine(34) in tRNA + S-adenosyl-L-methionine = 2'-O-methylcytidine(34) in tRNA + S-adenosyl-L-homocysteine + H(+)</text>
        <dbReference type="Rhea" id="RHEA:43084"/>
        <dbReference type="Rhea" id="RHEA-COMP:10331"/>
        <dbReference type="Rhea" id="RHEA-COMP:10332"/>
        <dbReference type="ChEBI" id="CHEBI:15378"/>
        <dbReference type="ChEBI" id="CHEBI:57856"/>
        <dbReference type="ChEBI" id="CHEBI:59789"/>
        <dbReference type="ChEBI" id="CHEBI:74495"/>
        <dbReference type="ChEBI" id="CHEBI:82748"/>
        <dbReference type="EC" id="2.1.1.207"/>
    </reaction>
</comment>
<dbReference type="Gene3D" id="3.40.1280.10">
    <property type="match status" value="1"/>
</dbReference>
<evidence type="ECO:0000313" key="9">
    <source>
        <dbReference type="EMBL" id="GGA89042.1"/>
    </source>
</evidence>
<reference evidence="10" key="1">
    <citation type="journal article" date="2019" name="Int. J. Syst. Evol. Microbiol.">
        <title>The Global Catalogue of Microorganisms (GCM) 10K type strain sequencing project: providing services to taxonomists for standard genome sequencing and annotation.</title>
        <authorList>
            <consortium name="The Broad Institute Genomics Platform"/>
            <consortium name="The Broad Institute Genome Sequencing Center for Infectious Disease"/>
            <person name="Wu L."/>
            <person name="Ma J."/>
        </authorList>
    </citation>
    <scope>NUCLEOTIDE SEQUENCE [LARGE SCALE GENOMIC DNA]</scope>
    <source>
        <strain evidence="10">CGMCC 1.10130</strain>
    </source>
</reference>
<dbReference type="PANTHER" id="PTHR42971:SF1">
    <property type="entry name" value="TRNA (CYTIDINE(34)-2'-O)-METHYLTRANSFERASE"/>
    <property type="match status" value="1"/>
</dbReference>
<keyword evidence="10" id="KW-1185">Reference proteome</keyword>
<dbReference type="HAMAP" id="MF_01885">
    <property type="entry name" value="tRNA_methyltr_TrmL"/>
    <property type="match status" value="1"/>
</dbReference>
<keyword evidence="2 6" id="KW-0489">Methyltransferase</keyword>
<comment type="similarity">
    <text evidence="6">Belongs to the class IV-like SAM-binding methyltransferase superfamily. RNA methyltransferase TrmH family. TrmL subfamily.</text>
</comment>
<evidence type="ECO:0000256" key="6">
    <source>
        <dbReference type="HAMAP-Rule" id="MF_01885"/>
    </source>
</evidence>
<dbReference type="GO" id="GO:0003723">
    <property type="term" value="F:RNA binding"/>
    <property type="evidence" value="ECO:0007669"/>
    <property type="project" value="InterPro"/>
</dbReference>
<evidence type="ECO:0000256" key="5">
    <source>
        <dbReference type="ARBA" id="ARBA00022694"/>
    </source>
</evidence>
<dbReference type="CDD" id="cd18094">
    <property type="entry name" value="SpoU-like_TrmL"/>
    <property type="match status" value="1"/>
</dbReference>
<dbReference type="PANTHER" id="PTHR42971">
    <property type="entry name" value="TRNA (CYTIDINE(34)-2'-O)-METHYLTRANSFERASE"/>
    <property type="match status" value="1"/>
</dbReference>
<feature type="binding site" evidence="6 7">
    <location>
        <position position="111"/>
    </location>
    <ligand>
        <name>S-adenosyl-L-methionine</name>
        <dbReference type="ChEBI" id="CHEBI:59789"/>
    </ligand>
</feature>
<comment type="subcellular location">
    <subcellularLocation>
        <location evidence="6">Cytoplasm</location>
    </subcellularLocation>
</comment>
<dbReference type="GO" id="GO:0005737">
    <property type="term" value="C:cytoplasm"/>
    <property type="evidence" value="ECO:0007669"/>
    <property type="project" value="UniProtKB-SubCell"/>
</dbReference>
<evidence type="ECO:0000256" key="4">
    <source>
        <dbReference type="ARBA" id="ARBA00022691"/>
    </source>
</evidence>
<dbReference type="InterPro" id="IPR016914">
    <property type="entry name" value="TrmL"/>
</dbReference>
<name>A0A8J2U9M9_9GAMM</name>
<dbReference type="PIRSF" id="PIRSF029256">
    <property type="entry name" value="SpoU_TrmH_prd"/>
    <property type="match status" value="1"/>
</dbReference>
<evidence type="ECO:0000313" key="10">
    <source>
        <dbReference type="Proteomes" id="UP000619743"/>
    </source>
</evidence>
<evidence type="ECO:0000256" key="1">
    <source>
        <dbReference type="ARBA" id="ARBA00022490"/>
    </source>
</evidence>
<evidence type="ECO:0000259" key="8">
    <source>
        <dbReference type="Pfam" id="PF00588"/>
    </source>
</evidence>
<dbReference type="InterPro" id="IPR029026">
    <property type="entry name" value="tRNA_m1G_MTases_N"/>
</dbReference>
<dbReference type="Proteomes" id="UP000619743">
    <property type="component" value="Unassembled WGS sequence"/>
</dbReference>
<dbReference type="GO" id="GO:0042802">
    <property type="term" value="F:identical protein binding"/>
    <property type="evidence" value="ECO:0007669"/>
    <property type="project" value="UniProtKB-ARBA"/>
</dbReference>